<dbReference type="OrthoDB" id="1815350at2"/>
<keyword evidence="1" id="KW-0472">Membrane</keyword>
<evidence type="ECO:0000313" key="2">
    <source>
        <dbReference type="EMBL" id="GEO11273.1"/>
    </source>
</evidence>
<comment type="caution">
    <text evidence="2">The sequence shown here is derived from an EMBL/GenBank/DDBJ whole genome shotgun (WGS) entry which is preliminary data.</text>
</comment>
<evidence type="ECO:0000313" key="3">
    <source>
        <dbReference type="Proteomes" id="UP000321513"/>
    </source>
</evidence>
<feature type="transmembrane region" description="Helical" evidence="1">
    <location>
        <begin position="261"/>
        <end position="281"/>
    </location>
</feature>
<sequence length="518" mass="59897">MNITLTNKFRVFEYVKEKYEVIVFALYAILLTIVVSHHEPWMDEAQAWLLAKDTRFKELFTTYLRYEGSPGLWHLILMVPAKLGLPYFVINIISALFAASGVWLFIRYAPFPALIKILYPFTFFVFFQYGVVARNYCLISPILFLIAINYSKKNERPYLFVLLLSLLANISAHTFLIAGSIAFVHFIDVIKNWKKTDIRTRTHQLISLFIFGLIALLVIYIILTPPDQIYANYINSNVRVMWIIARRMVAGSLVMNEFTQLPLLFGAVGVLIFGSSLLWFFKNKSGLVYLLPLTLLCILFGLKYRNLWHQGVLFLLWIFVLWISYEKYRNENPKGLTKAVVAGMGVVFITQIYWCINAVTYDIYHNYSAGYSVAKYIKAKKLDQENIYISGWKNISILPYFSRNIFSNHNNGGEHRFWNWSIYNVTSVGASKAVLDTIECLQPSVVIFASDHIPRKAKITLPGYKPVAFFKGYLCWKTGLSEPECYLIFRKNKEQEVESIAYDEKAASKNKSIRKSTF</sequence>
<dbReference type="Proteomes" id="UP000321513">
    <property type="component" value="Unassembled WGS sequence"/>
</dbReference>
<dbReference type="EMBL" id="BJYT01000018">
    <property type="protein sequence ID" value="GEO11273.1"/>
    <property type="molecule type" value="Genomic_DNA"/>
</dbReference>
<accession>A0A512BH32</accession>
<feature type="transmembrane region" description="Helical" evidence="1">
    <location>
        <begin position="205"/>
        <end position="223"/>
    </location>
</feature>
<protein>
    <recommendedName>
        <fullName evidence="4">Glycosyltransferase RgtA/B/C/D-like domain-containing protein</fullName>
    </recommendedName>
</protein>
<evidence type="ECO:0000256" key="1">
    <source>
        <dbReference type="SAM" id="Phobius"/>
    </source>
</evidence>
<feature type="transmembrane region" description="Helical" evidence="1">
    <location>
        <begin position="118"/>
        <end position="146"/>
    </location>
</feature>
<feature type="transmembrane region" description="Helical" evidence="1">
    <location>
        <begin position="21"/>
        <end position="38"/>
    </location>
</feature>
<feature type="transmembrane region" description="Helical" evidence="1">
    <location>
        <begin position="158"/>
        <end position="184"/>
    </location>
</feature>
<dbReference type="AlphaFoldDB" id="A0A512BH32"/>
<evidence type="ECO:0008006" key="4">
    <source>
        <dbReference type="Google" id="ProtNLM"/>
    </source>
</evidence>
<keyword evidence="1" id="KW-0812">Transmembrane</keyword>
<keyword evidence="3" id="KW-1185">Reference proteome</keyword>
<organism evidence="2 3">
    <name type="scientific">Segetibacter aerophilus</name>
    <dbReference type="NCBI Taxonomy" id="670293"/>
    <lineage>
        <taxon>Bacteria</taxon>
        <taxon>Pseudomonadati</taxon>
        <taxon>Bacteroidota</taxon>
        <taxon>Chitinophagia</taxon>
        <taxon>Chitinophagales</taxon>
        <taxon>Chitinophagaceae</taxon>
        <taxon>Segetibacter</taxon>
    </lineage>
</organism>
<keyword evidence="1" id="KW-1133">Transmembrane helix</keyword>
<gene>
    <name evidence="2" type="ORF">SAE01_37690</name>
</gene>
<feature type="transmembrane region" description="Helical" evidence="1">
    <location>
        <begin position="336"/>
        <end position="354"/>
    </location>
</feature>
<reference evidence="2 3" key="1">
    <citation type="submission" date="2019-07" db="EMBL/GenBank/DDBJ databases">
        <title>Whole genome shotgun sequence of Segetibacter aerophilus NBRC 106135.</title>
        <authorList>
            <person name="Hosoyama A."/>
            <person name="Uohara A."/>
            <person name="Ohji S."/>
            <person name="Ichikawa N."/>
        </authorList>
    </citation>
    <scope>NUCLEOTIDE SEQUENCE [LARGE SCALE GENOMIC DNA]</scope>
    <source>
        <strain evidence="2 3">NBRC 106135</strain>
    </source>
</reference>
<name>A0A512BH32_9BACT</name>
<proteinExistence type="predicted"/>
<dbReference type="RefSeq" id="WP_147205383.1">
    <property type="nucleotide sequence ID" value="NZ_BJYT01000018.1"/>
</dbReference>
<feature type="transmembrane region" description="Helical" evidence="1">
    <location>
        <begin position="85"/>
        <end position="106"/>
    </location>
</feature>
<feature type="transmembrane region" description="Helical" evidence="1">
    <location>
        <begin position="286"/>
        <end position="302"/>
    </location>
</feature>
<feature type="transmembrane region" description="Helical" evidence="1">
    <location>
        <begin position="308"/>
        <end position="324"/>
    </location>
</feature>